<evidence type="ECO:0000256" key="1">
    <source>
        <dbReference type="ARBA" id="ARBA00004685"/>
    </source>
</evidence>
<evidence type="ECO:0008006" key="7">
    <source>
        <dbReference type="Google" id="ProtNLM"/>
    </source>
</evidence>
<keyword evidence="4" id="KW-0812">Transmembrane</keyword>
<reference evidence="5 6" key="1">
    <citation type="submission" date="2014-04" db="EMBL/GenBank/DDBJ databases">
        <authorList>
            <consortium name="DOE Joint Genome Institute"/>
            <person name="Kuo A."/>
            <person name="Martino E."/>
            <person name="Perotto S."/>
            <person name="Kohler A."/>
            <person name="Nagy L.G."/>
            <person name="Floudas D."/>
            <person name="Copeland A."/>
            <person name="Barry K.W."/>
            <person name="Cichocki N."/>
            <person name="Veneault-Fourrey C."/>
            <person name="LaButti K."/>
            <person name="Lindquist E.A."/>
            <person name="Lipzen A."/>
            <person name="Lundell T."/>
            <person name="Morin E."/>
            <person name="Murat C."/>
            <person name="Sun H."/>
            <person name="Tunlid A."/>
            <person name="Henrissat B."/>
            <person name="Grigoriev I.V."/>
            <person name="Hibbett D.S."/>
            <person name="Martin F."/>
            <person name="Nordberg H.P."/>
            <person name="Cantor M.N."/>
            <person name="Hua S.X."/>
        </authorList>
    </citation>
    <scope>NUCLEOTIDE SEQUENCE [LARGE SCALE GENOMIC DNA]</scope>
    <source>
        <strain evidence="5 6">Zn</strain>
    </source>
</reference>
<organism evidence="5 6">
    <name type="scientific">Oidiodendron maius (strain Zn)</name>
    <dbReference type="NCBI Taxonomy" id="913774"/>
    <lineage>
        <taxon>Eukaryota</taxon>
        <taxon>Fungi</taxon>
        <taxon>Dikarya</taxon>
        <taxon>Ascomycota</taxon>
        <taxon>Pezizomycotina</taxon>
        <taxon>Leotiomycetes</taxon>
        <taxon>Leotiomycetes incertae sedis</taxon>
        <taxon>Myxotrichaceae</taxon>
        <taxon>Oidiodendron</taxon>
    </lineage>
</organism>
<dbReference type="GO" id="GO:0043386">
    <property type="term" value="P:mycotoxin biosynthetic process"/>
    <property type="evidence" value="ECO:0007669"/>
    <property type="project" value="InterPro"/>
</dbReference>
<keyword evidence="6" id="KW-1185">Reference proteome</keyword>
<sequence length="278" mass="32098">MWLSISNYLSPHYHSIEEGMCSDEQGQDLNSENKAPSWEKSVSGQGKPIFSASLTWIILTFIFATLSAYLYFCSPTLSPLGTFENGFLTDFGPATSIISIHQREFTGSPQFSNGAEYIPQGSETLRYIGDPSPEIDDSWNALTRNRYFLLSDEEAYAAWGDSYKDFWSDQFGGYLTGFDMFHTLHCLDHIRQAFYPDIYHQTPIHGQMHRDHCIDHLRQMVMCYGDITPIPTMYFEGIKKNYIDSNRRHTCRNFQQIRDYVWERVNGSLAVPPRWNSV</sequence>
<keyword evidence="4" id="KW-0472">Membrane</keyword>
<gene>
    <name evidence="5" type="ORF">OIDMADRAFT_48993</name>
</gene>
<comment type="pathway">
    <text evidence="1">Mycotoxin biosynthesis.</text>
</comment>
<name>A0A0C3E492_OIDMZ</name>
<keyword evidence="4" id="KW-1133">Transmembrane helix</keyword>
<dbReference type="PANTHER" id="PTHR33365:SF4">
    <property type="entry name" value="CYCLOCHLOROTINE BIOSYNTHESIS PROTEIN O"/>
    <property type="match status" value="1"/>
</dbReference>
<dbReference type="EMBL" id="KN832870">
    <property type="protein sequence ID" value="KIN09168.1"/>
    <property type="molecule type" value="Genomic_DNA"/>
</dbReference>
<dbReference type="PANTHER" id="PTHR33365">
    <property type="entry name" value="YALI0B05434P"/>
    <property type="match status" value="1"/>
</dbReference>
<evidence type="ECO:0000256" key="3">
    <source>
        <dbReference type="SAM" id="MobiDB-lite"/>
    </source>
</evidence>
<accession>A0A0C3E492</accession>
<feature type="transmembrane region" description="Helical" evidence="4">
    <location>
        <begin position="49"/>
        <end position="72"/>
    </location>
</feature>
<evidence type="ECO:0000256" key="2">
    <source>
        <dbReference type="ARBA" id="ARBA00035112"/>
    </source>
</evidence>
<dbReference type="STRING" id="913774.A0A0C3E492"/>
<dbReference type="AlphaFoldDB" id="A0A0C3E492"/>
<feature type="region of interest" description="Disordered" evidence="3">
    <location>
        <begin position="23"/>
        <end position="44"/>
    </location>
</feature>
<dbReference type="HOGENOM" id="CLU_042941_2_3_1"/>
<evidence type="ECO:0000256" key="4">
    <source>
        <dbReference type="SAM" id="Phobius"/>
    </source>
</evidence>
<feature type="compositionally biased region" description="Polar residues" evidence="3">
    <location>
        <begin position="27"/>
        <end position="44"/>
    </location>
</feature>
<proteinExistence type="inferred from homology"/>
<dbReference type="Proteomes" id="UP000054321">
    <property type="component" value="Unassembled WGS sequence"/>
</dbReference>
<protein>
    <recommendedName>
        <fullName evidence="7">DUF3328 domain-containing protein</fullName>
    </recommendedName>
</protein>
<evidence type="ECO:0000313" key="5">
    <source>
        <dbReference type="EMBL" id="KIN09168.1"/>
    </source>
</evidence>
<comment type="similarity">
    <text evidence="2">Belongs to the ustYa family.</text>
</comment>
<dbReference type="OrthoDB" id="3687641at2759"/>
<evidence type="ECO:0000313" key="6">
    <source>
        <dbReference type="Proteomes" id="UP000054321"/>
    </source>
</evidence>
<dbReference type="Pfam" id="PF11807">
    <property type="entry name" value="UstYa"/>
    <property type="match status" value="1"/>
</dbReference>
<reference evidence="6" key="2">
    <citation type="submission" date="2015-01" db="EMBL/GenBank/DDBJ databases">
        <title>Evolutionary Origins and Diversification of the Mycorrhizal Mutualists.</title>
        <authorList>
            <consortium name="DOE Joint Genome Institute"/>
            <consortium name="Mycorrhizal Genomics Consortium"/>
            <person name="Kohler A."/>
            <person name="Kuo A."/>
            <person name="Nagy L.G."/>
            <person name="Floudas D."/>
            <person name="Copeland A."/>
            <person name="Barry K.W."/>
            <person name="Cichocki N."/>
            <person name="Veneault-Fourrey C."/>
            <person name="LaButti K."/>
            <person name="Lindquist E.A."/>
            <person name="Lipzen A."/>
            <person name="Lundell T."/>
            <person name="Morin E."/>
            <person name="Murat C."/>
            <person name="Riley R."/>
            <person name="Ohm R."/>
            <person name="Sun H."/>
            <person name="Tunlid A."/>
            <person name="Henrissat B."/>
            <person name="Grigoriev I.V."/>
            <person name="Hibbett D.S."/>
            <person name="Martin F."/>
        </authorList>
    </citation>
    <scope>NUCLEOTIDE SEQUENCE [LARGE SCALE GENOMIC DNA]</scope>
    <source>
        <strain evidence="6">Zn</strain>
    </source>
</reference>
<dbReference type="InParanoid" id="A0A0C3E492"/>
<dbReference type="InterPro" id="IPR021765">
    <property type="entry name" value="UstYa-like"/>
</dbReference>